<protein>
    <submittedName>
        <fullName evidence="1">Uncharacterized protein</fullName>
    </submittedName>
</protein>
<dbReference type="Proteomes" id="UP001364224">
    <property type="component" value="Unassembled WGS sequence"/>
</dbReference>
<sequence>MDRKSALNGLKMVRRYSNRFQMRRDRLLREAFWANAQNEPNF</sequence>
<name>A0ABU8BCM5_9BRAD</name>
<evidence type="ECO:0000313" key="2">
    <source>
        <dbReference type="Proteomes" id="UP001364224"/>
    </source>
</evidence>
<proteinExistence type="predicted"/>
<evidence type="ECO:0000313" key="1">
    <source>
        <dbReference type="EMBL" id="MEH2556300.1"/>
    </source>
</evidence>
<keyword evidence="2" id="KW-1185">Reference proteome</keyword>
<organism evidence="1 2">
    <name type="scientific">Bradyrhizobium algeriense</name>
    <dbReference type="NCBI Taxonomy" id="634784"/>
    <lineage>
        <taxon>Bacteria</taxon>
        <taxon>Pseudomonadati</taxon>
        <taxon>Pseudomonadota</taxon>
        <taxon>Alphaproteobacteria</taxon>
        <taxon>Hyphomicrobiales</taxon>
        <taxon>Nitrobacteraceae</taxon>
        <taxon>Bradyrhizobium</taxon>
    </lineage>
</organism>
<comment type="caution">
    <text evidence="1">The sequence shown here is derived from an EMBL/GenBank/DDBJ whole genome shotgun (WGS) entry which is preliminary data.</text>
</comment>
<reference evidence="1 2" key="1">
    <citation type="submission" date="2024-02" db="EMBL/GenBank/DDBJ databases">
        <title>Adaptive strategies in a cosmopolitan and abundant soil bacterium.</title>
        <authorList>
            <person name="Carini P."/>
        </authorList>
    </citation>
    <scope>NUCLEOTIDE SEQUENCE [LARGE SCALE GENOMIC DNA]</scope>
    <source>
        <strain evidence="1 2">AZCC 1608</strain>
    </source>
</reference>
<gene>
    <name evidence="1" type="ORF">V1286_003829</name>
</gene>
<dbReference type="EMBL" id="JAZHRV010000001">
    <property type="protein sequence ID" value="MEH2556300.1"/>
    <property type="molecule type" value="Genomic_DNA"/>
</dbReference>
<accession>A0ABU8BCM5</accession>